<evidence type="ECO:0000313" key="8">
    <source>
        <dbReference type="EMBL" id="CAD9719354.1"/>
    </source>
</evidence>
<protein>
    <submittedName>
        <fullName evidence="9">Golgi vesicle transport protein Got1</fullName>
    </submittedName>
</protein>
<reference evidence="8" key="2">
    <citation type="submission" date="2021-01" db="EMBL/GenBank/DDBJ databases">
        <authorList>
            <person name="Corre E."/>
            <person name="Pelletier E."/>
            <person name="Niang G."/>
            <person name="Scheremetjew M."/>
            <person name="Finn R."/>
            <person name="Kale V."/>
            <person name="Holt S."/>
            <person name="Cochrane G."/>
            <person name="Meng A."/>
            <person name="Brown T."/>
            <person name="Cohen L."/>
        </authorList>
    </citation>
    <scope>NUCLEOTIDE SEQUENCE</scope>
    <source>
        <strain evidence="8">CCMP1205</strain>
    </source>
</reference>
<feature type="transmembrane region" description="Helical" evidence="7">
    <location>
        <begin position="9"/>
        <end position="29"/>
    </location>
</feature>
<comment type="similarity">
    <text evidence="6">Belongs to the GOT1 family.</text>
</comment>
<feature type="transmembrane region" description="Helical" evidence="7">
    <location>
        <begin position="90"/>
        <end position="108"/>
    </location>
</feature>
<evidence type="ECO:0000256" key="2">
    <source>
        <dbReference type="ARBA" id="ARBA00022692"/>
    </source>
</evidence>
<name>A0A5B8MTE5_9CHLO</name>
<evidence type="ECO:0000256" key="3">
    <source>
        <dbReference type="ARBA" id="ARBA00022989"/>
    </source>
</evidence>
<dbReference type="GO" id="GO:0042147">
    <property type="term" value="P:retrograde transport, endosome to Golgi"/>
    <property type="evidence" value="ECO:0007669"/>
    <property type="project" value="InterPro"/>
</dbReference>
<dbReference type="PANTHER" id="PTHR21493">
    <property type="entry name" value="CGI-141-RELATED/LIPASE CONTAINING PROTEIN"/>
    <property type="match status" value="1"/>
</dbReference>
<dbReference type="GO" id="GO:0000139">
    <property type="term" value="C:Golgi membrane"/>
    <property type="evidence" value="ECO:0007669"/>
    <property type="project" value="UniProtKB-SubCell"/>
</dbReference>
<organism evidence="9 10">
    <name type="scientific">Chloropicon primus</name>
    <dbReference type="NCBI Taxonomy" id="1764295"/>
    <lineage>
        <taxon>Eukaryota</taxon>
        <taxon>Viridiplantae</taxon>
        <taxon>Chlorophyta</taxon>
        <taxon>Chloropicophyceae</taxon>
        <taxon>Chloropicales</taxon>
        <taxon>Chloropicaceae</taxon>
        <taxon>Chloropicon</taxon>
    </lineage>
</organism>
<dbReference type="STRING" id="1764295.A0A5B8MTE5"/>
<proteinExistence type="inferred from homology"/>
<keyword evidence="10" id="KW-1185">Reference proteome</keyword>
<evidence type="ECO:0000256" key="1">
    <source>
        <dbReference type="ARBA" id="ARBA00004653"/>
    </source>
</evidence>
<dbReference type="EMBL" id="CP031041">
    <property type="protein sequence ID" value="QDZ22672.1"/>
    <property type="molecule type" value="Genomic_DNA"/>
</dbReference>
<dbReference type="GO" id="GO:0006888">
    <property type="term" value="P:endoplasmic reticulum to Golgi vesicle-mediated transport"/>
    <property type="evidence" value="ECO:0007669"/>
    <property type="project" value="InterPro"/>
</dbReference>
<evidence type="ECO:0000256" key="4">
    <source>
        <dbReference type="ARBA" id="ARBA00023034"/>
    </source>
</evidence>
<dbReference type="Proteomes" id="UP000316726">
    <property type="component" value="Chromosome 8"/>
</dbReference>
<dbReference type="PANTHER" id="PTHR21493:SF9">
    <property type="entry name" value="GOLGI TRANSPORT PROTEIN 1-RELATED"/>
    <property type="match status" value="1"/>
</dbReference>
<keyword evidence="3 7" id="KW-1133">Transmembrane helix</keyword>
<dbReference type="InterPro" id="IPR007305">
    <property type="entry name" value="Vesicle_transpt_Got1/SFT2"/>
</dbReference>
<keyword evidence="4" id="KW-0333">Golgi apparatus</keyword>
<keyword evidence="2 7" id="KW-0812">Transmembrane</keyword>
<dbReference type="EMBL" id="HBHL01012555">
    <property type="protein sequence ID" value="CAD9719354.1"/>
    <property type="molecule type" value="Transcribed_RNA"/>
</dbReference>
<feature type="transmembrane region" description="Helical" evidence="7">
    <location>
        <begin position="67"/>
        <end position="84"/>
    </location>
</feature>
<dbReference type="GO" id="GO:0005829">
    <property type="term" value="C:cytosol"/>
    <property type="evidence" value="ECO:0007669"/>
    <property type="project" value="GOC"/>
</dbReference>
<dbReference type="AlphaFoldDB" id="A0A5B8MTE5"/>
<evidence type="ECO:0000256" key="7">
    <source>
        <dbReference type="SAM" id="Phobius"/>
    </source>
</evidence>
<sequence length="137" mass="15433">MLLDDRRKIGLGLTGFGVFFMFLGALFFFDRGFLAMGNLLFLSGVTMIIGPKATIRFFSRKRSRRGSISFFLGFALVLWGWPMIGLVIESYGIFLLFAGFLPTILMFLKKFPPLGALLDKPWIKQMLNKVAPSNLPV</sequence>
<evidence type="ECO:0000256" key="6">
    <source>
        <dbReference type="ARBA" id="ARBA00025799"/>
    </source>
</evidence>
<dbReference type="InterPro" id="IPR045176">
    <property type="entry name" value="Got1"/>
</dbReference>
<evidence type="ECO:0000313" key="9">
    <source>
        <dbReference type="EMBL" id="QDZ22672.1"/>
    </source>
</evidence>
<dbReference type="Pfam" id="PF04178">
    <property type="entry name" value="Got1"/>
    <property type="match status" value="1"/>
</dbReference>
<comment type="subcellular location">
    <subcellularLocation>
        <location evidence="1">Golgi apparatus membrane</location>
        <topology evidence="1">Multi-pass membrane protein</topology>
    </subcellularLocation>
</comment>
<reference evidence="9 10" key="1">
    <citation type="submission" date="2018-07" db="EMBL/GenBank/DDBJ databases">
        <title>The complete nuclear genome of the prasinophyte Chloropicon primus (CCMP1205).</title>
        <authorList>
            <person name="Pombert J.-F."/>
            <person name="Otis C."/>
            <person name="Turmel M."/>
            <person name="Lemieux C."/>
        </authorList>
    </citation>
    <scope>NUCLEOTIDE SEQUENCE [LARGE SCALE GENOMIC DNA]</scope>
    <source>
        <strain evidence="9 10">CCMP1205</strain>
    </source>
</reference>
<feature type="transmembrane region" description="Helical" evidence="7">
    <location>
        <begin position="35"/>
        <end position="55"/>
    </location>
</feature>
<gene>
    <name evidence="9" type="ORF">A3770_08p51900</name>
    <name evidence="8" type="ORF">CPRI1469_LOCUS8220</name>
</gene>
<evidence type="ECO:0000313" key="10">
    <source>
        <dbReference type="Proteomes" id="UP000316726"/>
    </source>
</evidence>
<accession>A0A5B8MTE5</accession>
<dbReference type="OrthoDB" id="204784at2759"/>
<evidence type="ECO:0000256" key="5">
    <source>
        <dbReference type="ARBA" id="ARBA00023136"/>
    </source>
</evidence>
<keyword evidence="5 7" id="KW-0472">Membrane</keyword>